<dbReference type="InterPro" id="IPR038404">
    <property type="entry name" value="TRAP_DctP_sf"/>
</dbReference>
<proteinExistence type="inferred from homology"/>
<dbReference type="InterPro" id="IPR018389">
    <property type="entry name" value="DctP_fam"/>
</dbReference>
<dbReference type="KEGG" id="aram:KAR29_12360"/>
<evidence type="ECO:0000256" key="2">
    <source>
        <dbReference type="ARBA" id="ARBA00022448"/>
    </source>
</evidence>
<dbReference type="RefSeq" id="WP_274373296.1">
    <property type="nucleotide sequence ID" value="NZ_CP072943.1"/>
</dbReference>
<evidence type="ECO:0000313" key="6">
    <source>
        <dbReference type="Proteomes" id="UP000671879"/>
    </source>
</evidence>
<protein>
    <submittedName>
        <fullName evidence="5">TRAP transporter substrate-binding protein DctP</fullName>
    </submittedName>
</protein>
<accession>A0A9Q7ANH5</accession>
<feature type="signal peptide" evidence="4">
    <location>
        <begin position="1"/>
        <end position="26"/>
    </location>
</feature>
<dbReference type="PANTHER" id="PTHR33376:SF7">
    <property type="entry name" value="C4-DICARBOXYLATE-BINDING PROTEIN DCTB"/>
    <property type="match status" value="1"/>
</dbReference>
<keyword evidence="2" id="KW-0813">Transport</keyword>
<sequence length="337" mass="37428">MVLRKAFQVVPLLLALVVFMVSSAFAAPEYSFKFAGQNPADHPATAVMNQIAAEVAEKSNGRIELKVYPANQLGDYTLVFEELIRGTIEMGCISVPSQFDPRLELVYVNGFVRGYDDAKRVFAPDGWLFGKMDELISRLGVNLLGFFIEGMIGTGTTKPAVDPLNPAVAKEVLVRVPNMDVYKLAAEAMGYRTVTIPYADVYQAMQTGVCEGVNGYPVAAAYTALRDVLKHWYMTNYSLECLNIMISGKTWASMKPEDQKILQDAVSRGAAKSIEMAEEVDAKYMQMMRDYGIEVHTYTQEELTPLAEACATTWQALEKNMTKELMDEFRVNMAPGK</sequence>
<reference evidence="6" key="1">
    <citation type="submission" date="2021-04" db="EMBL/GenBank/DDBJ databases">
        <title>A novel Synergistetes isolate from a pyrite-forming mixed culture.</title>
        <authorList>
            <person name="Bunk B."/>
            <person name="Sproer C."/>
            <person name="Spring S."/>
            <person name="Pester M."/>
        </authorList>
    </citation>
    <scope>NUCLEOTIDE SEQUENCE [LARGE SCALE GENOMIC DNA]</scope>
    <source>
        <strain evidence="6">J.5.4.2-T.3.5.2</strain>
    </source>
</reference>
<dbReference type="PANTHER" id="PTHR33376">
    <property type="match status" value="1"/>
</dbReference>
<dbReference type="GO" id="GO:0055085">
    <property type="term" value="P:transmembrane transport"/>
    <property type="evidence" value="ECO:0007669"/>
    <property type="project" value="InterPro"/>
</dbReference>
<dbReference type="NCBIfam" id="NF037995">
    <property type="entry name" value="TRAP_S1"/>
    <property type="match status" value="1"/>
</dbReference>
<evidence type="ECO:0000256" key="4">
    <source>
        <dbReference type="SAM" id="SignalP"/>
    </source>
</evidence>
<evidence type="ECO:0000256" key="1">
    <source>
        <dbReference type="ARBA" id="ARBA00009023"/>
    </source>
</evidence>
<dbReference type="EMBL" id="CP072943">
    <property type="protein sequence ID" value="QTX32087.1"/>
    <property type="molecule type" value="Genomic_DNA"/>
</dbReference>
<dbReference type="Gene3D" id="3.40.190.170">
    <property type="entry name" value="Bacterial extracellular solute-binding protein, family 7"/>
    <property type="match status" value="1"/>
</dbReference>
<gene>
    <name evidence="5" type="primary">dctP</name>
    <name evidence="5" type="ORF">KAR29_12360</name>
</gene>
<organism evidence="5 6">
    <name type="scientific">Aminithiophilus ramosus</name>
    <dbReference type="NCBI Taxonomy" id="3029084"/>
    <lineage>
        <taxon>Bacteria</taxon>
        <taxon>Thermotogati</taxon>
        <taxon>Synergistota</taxon>
        <taxon>Synergistia</taxon>
        <taxon>Synergistales</taxon>
        <taxon>Aminithiophilaceae</taxon>
        <taxon>Aminithiophilus</taxon>
    </lineage>
</organism>
<dbReference type="AlphaFoldDB" id="A0A9Q7ANH5"/>
<name>A0A9Q7ANH5_9BACT</name>
<keyword evidence="6" id="KW-1185">Reference proteome</keyword>
<dbReference type="Proteomes" id="UP000671879">
    <property type="component" value="Chromosome"/>
</dbReference>
<dbReference type="Pfam" id="PF03480">
    <property type="entry name" value="DctP"/>
    <property type="match status" value="1"/>
</dbReference>
<evidence type="ECO:0000256" key="3">
    <source>
        <dbReference type="ARBA" id="ARBA00022729"/>
    </source>
</evidence>
<evidence type="ECO:0000313" key="5">
    <source>
        <dbReference type="EMBL" id="QTX32087.1"/>
    </source>
</evidence>
<feature type="chain" id="PRO_5040281879" evidence="4">
    <location>
        <begin position="27"/>
        <end position="337"/>
    </location>
</feature>
<keyword evidence="3 4" id="KW-0732">Signal</keyword>
<comment type="similarity">
    <text evidence="1">Belongs to the bacterial solute-binding protein 7 family.</text>
</comment>